<dbReference type="PANTHER" id="PTHR20515">
    <property type="entry name" value="BETA-DEFENSIN"/>
    <property type="match status" value="1"/>
</dbReference>
<keyword evidence="3" id="KW-0964">Secreted</keyword>
<dbReference type="Pfam" id="PF00711">
    <property type="entry name" value="Defensin_beta"/>
    <property type="match status" value="1"/>
</dbReference>
<evidence type="ECO:0000256" key="1">
    <source>
        <dbReference type="ARBA" id="ARBA00004613"/>
    </source>
</evidence>
<keyword evidence="8" id="KW-1015">Disulfide bond</keyword>
<keyword evidence="5" id="KW-0732">Signal</keyword>
<dbReference type="GO" id="GO:0031731">
    <property type="term" value="F:CCR6 chemokine receptor binding"/>
    <property type="evidence" value="ECO:0007669"/>
    <property type="project" value="TreeGrafter"/>
</dbReference>
<dbReference type="GO" id="GO:0042056">
    <property type="term" value="F:chemoattractant activity"/>
    <property type="evidence" value="ECO:0007669"/>
    <property type="project" value="TreeGrafter"/>
</dbReference>
<organism evidence="10 11">
    <name type="scientific">Nothoprocta perdicaria</name>
    <name type="common">Chilean tinamou</name>
    <name type="synonym">Crypturus perdicarius</name>
    <dbReference type="NCBI Taxonomy" id="30464"/>
    <lineage>
        <taxon>Eukaryota</taxon>
        <taxon>Metazoa</taxon>
        <taxon>Chordata</taxon>
        <taxon>Craniata</taxon>
        <taxon>Vertebrata</taxon>
        <taxon>Euteleostomi</taxon>
        <taxon>Archelosauria</taxon>
        <taxon>Archosauria</taxon>
        <taxon>Dinosauria</taxon>
        <taxon>Saurischia</taxon>
        <taxon>Theropoda</taxon>
        <taxon>Coelurosauria</taxon>
        <taxon>Aves</taxon>
        <taxon>Palaeognathae</taxon>
        <taxon>Tinamiformes</taxon>
        <taxon>Tinamidae</taxon>
        <taxon>Nothoprocta</taxon>
    </lineage>
</organism>
<evidence type="ECO:0000256" key="6">
    <source>
        <dbReference type="ARBA" id="ARBA00022940"/>
    </source>
</evidence>
<dbReference type="Ensembl" id="ENSNPET00000011171.1">
    <property type="protein sequence ID" value="ENSNPEP00000010893.1"/>
    <property type="gene ID" value="ENSNPEG00000008181.1"/>
</dbReference>
<evidence type="ECO:0000256" key="4">
    <source>
        <dbReference type="ARBA" id="ARBA00022529"/>
    </source>
</evidence>
<keyword evidence="6" id="KW-0211">Defensin</keyword>
<reference evidence="10" key="1">
    <citation type="submission" date="2025-08" db="UniProtKB">
        <authorList>
            <consortium name="Ensembl"/>
        </authorList>
    </citation>
    <scope>IDENTIFICATION</scope>
</reference>
<dbReference type="Proteomes" id="UP000694420">
    <property type="component" value="Unplaced"/>
</dbReference>
<evidence type="ECO:0000256" key="8">
    <source>
        <dbReference type="ARBA" id="ARBA00023157"/>
    </source>
</evidence>
<proteinExistence type="inferred from homology"/>
<evidence type="ECO:0000256" key="3">
    <source>
        <dbReference type="ARBA" id="ARBA00022525"/>
    </source>
</evidence>
<feature type="domain" description="Beta-defensin-like" evidence="9">
    <location>
        <begin position="31"/>
        <end position="62"/>
    </location>
</feature>
<reference evidence="10" key="2">
    <citation type="submission" date="2025-09" db="UniProtKB">
        <authorList>
            <consortium name="Ensembl"/>
        </authorList>
    </citation>
    <scope>IDENTIFICATION</scope>
</reference>
<evidence type="ECO:0000256" key="2">
    <source>
        <dbReference type="ARBA" id="ARBA00007371"/>
    </source>
</evidence>
<keyword evidence="4" id="KW-0929">Antimicrobial</keyword>
<dbReference type="GO" id="GO:0060326">
    <property type="term" value="P:cell chemotaxis"/>
    <property type="evidence" value="ECO:0007669"/>
    <property type="project" value="TreeGrafter"/>
</dbReference>
<comment type="subcellular location">
    <subcellularLocation>
        <location evidence="1">Secreted</location>
    </subcellularLocation>
</comment>
<evidence type="ECO:0000259" key="9">
    <source>
        <dbReference type="Pfam" id="PF00711"/>
    </source>
</evidence>
<accession>A0A8C6ZA54</accession>
<dbReference type="GO" id="GO:0042742">
    <property type="term" value="P:defense response to bacterium"/>
    <property type="evidence" value="ECO:0007669"/>
    <property type="project" value="UniProtKB-KW"/>
</dbReference>
<dbReference type="GO" id="GO:0005615">
    <property type="term" value="C:extracellular space"/>
    <property type="evidence" value="ECO:0007669"/>
    <property type="project" value="TreeGrafter"/>
</dbReference>
<evidence type="ECO:0000256" key="5">
    <source>
        <dbReference type="ARBA" id="ARBA00022729"/>
    </source>
</evidence>
<comment type="similarity">
    <text evidence="2">Belongs to the beta-defensin family.</text>
</comment>
<name>A0A8C6ZA54_NOTPE</name>
<dbReference type="Gene3D" id="3.10.360.10">
    <property type="entry name" value="Antimicrobial Peptide, Beta-defensin 2, Chain A"/>
    <property type="match status" value="1"/>
</dbReference>
<dbReference type="SUPFAM" id="SSF57392">
    <property type="entry name" value="Defensin-like"/>
    <property type="match status" value="1"/>
</dbReference>
<protein>
    <recommendedName>
        <fullName evidence="9">Beta-defensin-like domain-containing protein</fullName>
    </recommendedName>
</protein>
<sequence length="67" mass="7555">MKISYLFFAVICQAKPLLLHAGFMRAPNSEMQCKNAGGFCFTDQCPPHMRLLGRCQQKRPCCVTMVS</sequence>
<evidence type="ECO:0000313" key="10">
    <source>
        <dbReference type="Ensembl" id="ENSNPEP00000010893.1"/>
    </source>
</evidence>
<dbReference type="PANTHER" id="PTHR20515:SF20">
    <property type="entry name" value="GALLINACIN-1-RELATED"/>
    <property type="match status" value="1"/>
</dbReference>
<dbReference type="InterPro" id="IPR001855">
    <property type="entry name" value="Defensin_beta-like"/>
</dbReference>
<evidence type="ECO:0000313" key="11">
    <source>
        <dbReference type="Proteomes" id="UP000694420"/>
    </source>
</evidence>
<keyword evidence="7" id="KW-0044">Antibiotic</keyword>
<dbReference type="AlphaFoldDB" id="A0A8C6ZA54"/>
<evidence type="ECO:0000256" key="7">
    <source>
        <dbReference type="ARBA" id="ARBA00023022"/>
    </source>
</evidence>
<keyword evidence="11" id="KW-1185">Reference proteome</keyword>